<dbReference type="eggNOG" id="KOG0919">
    <property type="taxonomic scope" value="Eukaryota"/>
</dbReference>
<dbReference type="InterPro" id="IPR029063">
    <property type="entry name" value="SAM-dependent_MTases_sf"/>
</dbReference>
<gene>
    <name evidence="6" type="primary">DMT</name>
    <name evidence="6" type="ORF">Esi_0008_0023</name>
</gene>
<evidence type="ECO:0000256" key="5">
    <source>
        <dbReference type="SAM" id="SignalP"/>
    </source>
</evidence>
<dbReference type="STRING" id="2880.D7G6U6"/>
<evidence type="ECO:0000313" key="7">
    <source>
        <dbReference type="Proteomes" id="UP000002630"/>
    </source>
</evidence>
<feature type="active site" evidence="4">
    <location>
        <position position="130"/>
    </location>
</feature>
<dbReference type="InParanoid" id="D7G6U6"/>
<keyword evidence="5" id="KW-0732">Signal</keyword>
<dbReference type="PROSITE" id="PS51679">
    <property type="entry name" value="SAM_MT_C5"/>
    <property type="match status" value="1"/>
</dbReference>
<organism evidence="6 7">
    <name type="scientific">Ectocarpus siliculosus</name>
    <name type="common">Brown alga</name>
    <name type="synonym">Conferva siliculosa</name>
    <dbReference type="NCBI Taxonomy" id="2880"/>
    <lineage>
        <taxon>Eukaryota</taxon>
        <taxon>Sar</taxon>
        <taxon>Stramenopiles</taxon>
        <taxon>Ochrophyta</taxon>
        <taxon>PX clade</taxon>
        <taxon>Phaeophyceae</taxon>
        <taxon>Ectocarpales</taxon>
        <taxon>Ectocarpaceae</taxon>
        <taxon>Ectocarpus</taxon>
    </lineage>
</organism>
<dbReference type="Proteomes" id="UP000002630">
    <property type="component" value="Linkage Group LG02"/>
</dbReference>
<protein>
    <submittedName>
        <fullName evidence="6">Cytosine-C5 specific DNA methyltransferase</fullName>
        <ecNumber evidence="6">2.1.1.37</ecNumber>
    </submittedName>
</protein>
<dbReference type="GO" id="GO:0003886">
    <property type="term" value="F:DNA (cytosine-5-)-methyltransferase activity"/>
    <property type="evidence" value="ECO:0007669"/>
    <property type="project" value="UniProtKB-EC"/>
</dbReference>
<feature type="chain" id="PRO_5003096213" evidence="5">
    <location>
        <begin position="17"/>
        <end position="412"/>
    </location>
</feature>
<dbReference type="Gene3D" id="3.90.120.10">
    <property type="entry name" value="DNA Methylase, subunit A, domain 2"/>
    <property type="match status" value="1"/>
</dbReference>
<keyword evidence="1 4" id="KW-0489">Methyltransferase</keyword>
<keyword evidence="7" id="KW-1185">Reference proteome</keyword>
<sequence length="412" mass="45281">MHSFRAAAVCLSIVQASGFASTAHYHRPHPQRPGSHALGATGVLVEPPRADPLVALEFYSGIGGLRVSLEKALEAVSLETSVGSFEISSVANSVYEHNFPGCSVTRRSIEHLSAQDIEVDADIWLLSPPCQPFCRVGNKMDEQDNRSVSFLHLLSLLKTIRTPPSFLFLENVQGFEGSHAHLRLLETLIARGFDVEQYLLSPNQLGIPNSRLRYYCLARRRNADGMGEATDVKKSFPQDVAAVPLRPLSKYLDPSLYGEAAVPLLLSPKACSHANPSLRFDVVTLQSTETTTFTKGYRKHAGRAGPVVLLTDDGERRVSGEKLGRFPSGLDLGPEGKEVRWFSDGEMLRLHGFPEAFDFPTALTPRQRCALVGNSVNVEVVALLLEFMLFEGNAPGDWGERFRAEQRQVSTV</sequence>
<evidence type="ECO:0000313" key="6">
    <source>
        <dbReference type="EMBL" id="CBJ25639.1"/>
    </source>
</evidence>
<proteinExistence type="inferred from homology"/>
<dbReference type="InterPro" id="IPR001525">
    <property type="entry name" value="C5_MeTfrase"/>
</dbReference>
<dbReference type="EMBL" id="FN649035">
    <property type="protein sequence ID" value="CBJ25639.1"/>
    <property type="molecule type" value="Genomic_DNA"/>
</dbReference>
<dbReference type="OMA" id="DSANSEF"/>
<name>D7G6U6_ECTSI</name>
<dbReference type="PANTHER" id="PTHR46098">
    <property type="entry name" value="TRNA (CYTOSINE(38)-C(5))-METHYLTRANSFERASE"/>
    <property type="match status" value="1"/>
</dbReference>
<evidence type="ECO:0000256" key="4">
    <source>
        <dbReference type="PROSITE-ProRule" id="PRU01016"/>
    </source>
</evidence>
<dbReference type="EC" id="2.1.1.37" evidence="6"/>
<evidence type="ECO:0000256" key="2">
    <source>
        <dbReference type="ARBA" id="ARBA00022679"/>
    </source>
</evidence>
<dbReference type="Pfam" id="PF00145">
    <property type="entry name" value="DNA_methylase"/>
    <property type="match status" value="1"/>
</dbReference>
<accession>D7G6U6</accession>
<dbReference type="PANTHER" id="PTHR46098:SF1">
    <property type="entry name" value="TRNA (CYTOSINE(38)-C(5))-METHYLTRANSFERASE"/>
    <property type="match status" value="1"/>
</dbReference>
<reference evidence="6 7" key="1">
    <citation type="journal article" date="2010" name="Nature">
        <title>The Ectocarpus genome and the independent evolution of multicellularity in brown algae.</title>
        <authorList>
            <person name="Cock J.M."/>
            <person name="Sterck L."/>
            <person name="Rouze P."/>
            <person name="Scornet D."/>
            <person name="Allen A.E."/>
            <person name="Amoutzias G."/>
            <person name="Anthouard V."/>
            <person name="Artiguenave F."/>
            <person name="Aury J.M."/>
            <person name="Badger J.H."/>
            <person name="Beszteri B."/>
            <person name="Billiau K."/>
            <person name="Bonnet E."/>
            <person name="Bothwell J.H."/>
            <person name="Bowler C."/>
            <person name="Boyen C."/>
            <person name="Brownlee C."/>
            <person name="Carrano C.J."/>
            <person name="Charrier B."/>
            <person name="Cho G.Y."/>
            <person name="Coelho S.M."/>
            <person name="Collen J."/>
            <person name="Corre E."/>
            <person name="Da Silva C."/>
            <person name="Delage L."/>
            <person name="Delaroque N."/>
            <person name="Dittami S.M."/>
            <person name="Doulbeau S."/>
            <person name="Elias M."/>
            <person name="Farnham G."/>
            <person name="Gachon C.M."/>
            <person name="Gschloessl B."/>
            <person name="Heesch S."/>
            <person name="Jabbari K."/>
            <person name="Jubin C."/>
            <person name="Kawai H."/>
            <person name="Kimura K."/>
            <person name="Kloareg B."/>
            <person name="Kupper F.C."/>
            <person name="Lang D."/>
            <person name="Le Bail A."/>
            <person name="Leblanc C."/>
            <person name="Lerouge P."/>
            <person name="Lohr M."/>
            <person name="Lopez P.J."/>
            <person name="Martens C."/>
            <person name="Maumus F."/>
            <person name="Michel G."/>
            <person name="Miranda-Saavedra D."/>
            <person name="Morales J."/>
            <person name="Moreau H."/>
            <person name="Motomura T."/>
            <person name="Nagasato C."/>
            <person name="Napoli C.A."/>
            <person name="Nelson D.R."/>
            <person name="Nyvall-Collen P."/>
            <person name="Peters A.F."/>
            <person name="Pommier C."/>
            <person name="Potin P."/>
            <person name="Poulain J."/>
            <person name="Quesneville H."/>
            <person name="Read B."/>
            <person name="Rensing S.A."/>
            <person name="Ritter A."/>
            <person name="Rousvoal S."/>
            <person name="Samanta M."/>
            <person name="Samson G."/>
            <person name="Schroeder D.C."/>
            <person name="Segurens B."/>
            <person name="Strittmatter M."/>
            <person name="Tonon T."/>
            <person name="Tregear J.W."/>
            <person name="Valentin K."/>
            <person name="von Dassow P."/>
            <person name="Yamagishi T."/>
            <person name="Van de Peer Y."/>
            <person name="Wincker P."/>
        </authorList>
    </citation>
    <scope>NUCLEOTIDE SEQUENCE [LARGE SCALE GENOMIC DNA]</scope>
    <source>
        <strain evidence="7">Ec32 / CCAP1310/4</strain>
    </source>
</reference>
<dbReference type="Gene3D" id="3.40.50.150">
    <property type="entry name" value="Vaccinia Virus protein VP39"/>
    <property type="match status" value="1"/>
</dbReference>
<dbReference type="SUPFAM" id="SSF53335">
    <property type="entry name" value="S-adenosyl-L-methionine-dependent methyltransferases"/>
    <property type="match status" value="1"/>
</dbReference>
<dbReference type="PRINTS" id="PR00105">
    <property type="entry name" value="C5METTRFRASE"/>
</dbReference>
<comment type="similarity">
    <text evidence="4">Belongs to the class I-like SAM-binding methyltransferase superfamily. C5-methyltransferase family.</text>
</comment>
<dbReference type="AlphaFoldDB" id="D7G6U6"/>
<feature type="signal peptide" evidence="5">
    <location>
        <begin position="1"/>
        <end position="16"/>
    </location>
</feature>
<dbReference type="OrthoDB" id="414133at2759"/>
<keyword evidence="2 4" id="KW-0808">Transferase</keyword>
<dbReference type="EMBL" id="FN649727">
    <property type="protein sequence ID" value="CBJ25639.1"/>
    <property type="molecule type" value="Genomic_DNA"/>
</dbReference>
<dbReference type="GO" id="GO:0032259">
    <property type="term" value="P:methylation"/>
    <property type="evidence" value="ECO:0007669"/>
    <property type="project" value="UniProtKB-KW"/>
</dbReference>
<keyword evidence="3 4" id="KW-0949">S-adenosyl-L-methionine</keyword>
<dbReference type="InterPro" id="IPR050750">
    <property type="entry name" value="C5-MTase"/>
</dbReference>
<evidence type="ECO:0000256" key="1">
    <source>
        <dbReference type="ARBA" id="ARBA00022603"/>
    </source>
</evidence>
<evidence type="ECO:0000256" key="3">
    <source>
        <dbReference type="ARBA" id="ARBA00022691"/>
    </source>
</evidence>